<protein>
    <recommendedName>
        <fullName evidence="2">DUF6534 domain-containing protein</fullName>
    </recommendedName>
</protein>
<keyword evidence="1" id="KW-0812">Transmembrane</keyword>
<dbReference type="Pfam" id="PF20152">
    <property type="entry name" value="DUF6534"/>
    <property type="match status" value="1"/>
</dbReference>
<feature type="transmembrane region" description="Helical" evidence="1">
    <location>
        <begin position="164"/>
        <end position="191"/>
    </location>
</feature>
<dbReference type="Proteomes" id="UP001215598">
    <property type="component" value="Unassembled WGS sequence"/>
</dbReference>
<feature type="transmembrane region" description="Helical" evidence="1">
    <location>
        <begin position="211"/>
        <end position="232"/>
    </location>
</feature>
<feature type="transmembrane region" description="Helical" evidence="1">
    <location>
        <begin position="45"/>
        <end position="69"/>
    </location>
</feature>
<keyword evidence="4" id="KW-1185">Reference proteome</keyword>
<evidence type="ECO:0000259" key="2">
    <source>
        <dbReference type="Pfam" id="PF20152"/>
    </source>
</evidence>
<dbReference type="InterPro" id="IPR045339">
    <property type="entry name" value="DUF6534"/>
</dbReference>
<gene>
    <name evidence="3" type="ORF">B0H16DRAFT_1889538</name>
</gene>
<evidence type="ECO:0000313" key="4">
    <source>
        <dbReference type="Proteomes" id="UP001215598"/>
    </source>
</evidence>
<dbReference type="PANTHER" id="PTHR40465:SF1">
    <property type="entry name" value="DUF6534 DOMAIN-CONTAINING PROTEIN"/>
    <property type="match status" value="1"/>
</dbReference>
<dbReference type="EMBL" id="JARKIB010000085">
    <property type="protein sequence ID" value="KAJ7744909.1"/>
    <property type="molecule type" value="Genomic_DNA"/>
</dbReference>
<keyword evidence="1" id="KW-0472">Membrane</keyword>
<dbReference type="PANTHER" id="PTHR40465">
    <property type="entry name" value="CHROMOSOME 1, WHOLE GENOME SHOTGUN SEQUENCE"/>
    <property type="match status" value="1"/>
</dbReference>
<proteinExistence type="predicted"/>
<keyword evidence="1" id="KW-1133">Transmembrane helix</keyword>
<sequence length="354" mass="39010">MLQLDLILGPYLLGILFNTFLYGLIMAQFLTYFNTKFNDPVWTKAVVWSLLFTDTIHSAVEIYAAWQAIVQDNGNLASLSAVTWISPFTVFATSAAACITQFFLAYRLFCLTRSKALLGIILVLSTIGLVTGCVTGIRTAIFKEHWFSSRANLRVTSIANEGPIVPFVVVWLTVQSFSDFLIAASLVIVLIRSRTGFRRTDAVINRLIQGAIETGTFASMFAFAALFSFVFFPETELTTFFGFPIGRIYTNTLLHSLNARANLSPMDSIIDLNCSSEDNTASIQLQGQSRIASSVKVDPVAVTRGRHSTAVSPHQERSQFQLGQAADQELNLNDEQKDGISISVQIGFLGEREG</sequence>
<reference evidence="3" key="1">
    <citation type="submission" date="2023-03" db="EMBL/GenBank/DDBJ databases">
        <title>Massive genome expansion in bonnet fungi (Mycena s.s.) driven by repeated elements and novel gene families across ecological guilds.</title>
        <authorList>
            <consortium name="Lawrence Berkeley National Laboratory"/>
            <person name="Harder C.B."/>
            <person name="Miyauchi S."/>
            <person name="Viragh M."/>
            <person name="Kuo A."/>
            <person name="Thoen E."/>
            <person name="Andreopoulos B."/>
            <person name="Lu D."/>
            <person name="Skrede I."/>
            <person name="Drula E."/>
            <person name="Henrissat B."/>
            <person name="Morin E."/>
            <person name="Kohler A."/>
            <person name="Barry K."/>
            <person name="LaButti K."/>
            <person name="Morin E."/>
            <person name="Salamov A."/>
            <person name="Lipzen A."/>
            <person name="Mereny Z."/>
            <person name="Hegedus B."/>
            <person name="Baldrian P."/>
            <person name="Stursova M."/>
            <person name="Weitz H."/>
            <person name="Taylor A."/>
            <person name="Grigoriev I.V."/>
            <person name="Nagy L.G."/>
            <person name="Martin F."/>
            <person name="Kauserud H."/>
        </authorList>
    </citation>
    <scope>NUCLEOTIDE SEQUENCE</scope>
    <source>
        <strain evidence="3">CBHHK182m</strain>
    </source>
</reference>
<feature type="transmembrane region" description="Helical" evidence="1">
    <location>
        <begin position="116"/>
        <end position="141"/>
    </location>
</feature>
<feature type="transmembrane region" description="Helical" evidence="1">
    <location>
        <begin position="12"/>
        <end position="33"/>
    </location>
</feature>
<comment type="caution">
    <text evidence="3">The sequence shown here is derived from an EMBL/GenBank/DDBJ whole genome shotgun (WGS) entry which is preliminary data.</text>
</comment>
<evidence type="ECO:0000256" key="1">
    <source>
        <dbReference type="SAM" id="Phobius"/>
    </source>
</evidence>
<evidence type="ECO:0000313" key="3">
    <source>
        <dbReference type="EMBL" id="KAJ7744909.1"/>
    </source>
</evidence>
<feature type="domain" description="DUF6534" evidence="2">
    <location>
        <begin position="177"/>
        <end position="261"/>
    </location>
</feature>
<name>A0AAD7N3K3_9AGAR</name>
<organism evidence="3 4">
    <name type="scientific">Mycena metata</name>
    <dbReference type="NCBI Taxonomy" id="1033252"/>
    <lineage>
        <taxon>Eukaryota</taxon>
        <taxon>Fungi</taxon>
        <taxon>Dikarya</taxon>
        <taxon>Basidiomycota</taxon>
        <taxon>Agaricomycotina</taxon>
        <taxon>Agaricomycetes</taxon>
        <taxon>Agaricomycetidae</taxon>
        <taxon>Agaricales</taxon>
        <taxon>Marasmiineae</taxon>
        <taxon>Mycenaceae</taxon>
        <taxon>Mycena</taxon>
    </lineage>
</organism>
<accession>A0AAD7N3K3</accession>
<feature type="transmembrane region" description="Helical" evidence="1">
    <location>
        <begin position="81"/>
        <end position="104"/>
    </location>
</feature>
<dbReference type="AlphaFoldDB" id="A0AAD7N3K3"/>